<protein>
    <recommendedName>
        <fullName evidence="2">Phage gp6-like head-tail connector protein</fullName>
    </recommendedName>
</protein>
<dbReference type="InterPro" id="IPR006450">
    <property type="entry name" value="Phage_HK97_gp6-like"/>
</dbReference>
<organism evidence="1">
    <name type="scientific">Staphylococcus xylosus</name>
    <dbReference type="NCBI Taxonomy" id="1288"/>
    <lineage>
        <taxon>Bacteria</taxon>
        <taxon>Bacillati</taxon>
        <taxon>Bacillota</taxon>
        <taxon>Bacilli</taxon>
        <taxon>Bacillales</taxon>
        <taxon>Staphylococcaceae</taxon>
        <taxon>Staphylococcus</taxon>
    </lineage>
</organism>
<dbReference type="EMBL" id="HG796218">
    <property type="protein sequence ID" value="CDL65127.1"/>
    <property type="molecule type" value="Genomic_DNA"/>
</dbReference>
<dbReference type="NCBIfam" id="TIGR01560">
    <property type="entry name" value="put_DNA_pack"/>
    <property type="match status" value="1"/>
</dbReference>
<evidence type="ECO:0000313" key="1">
    <source>
        <dbReference type="EMBL" id="CDL65127.1"/>
    </source>
</evidence>
<dbReference type="Pfam" id="PF05135">
    <property type="entry name" value="Phage_connect_1"/>
    <property type="match status" value="1"/>
</dbReference>
<dbReference type="CDD" id="cd08054">
    <property type="entry name" value="gp6"/>
    <property type="match status" value="1"/>
</dbReference>
<evidence type="ECO:0008006" key="2">
    <source>
        <dbReference type="Google" id="ProtNLM"/>
    </source>
</evidence>
<proteinExistence type="predicted"/>
<dbReference type="InterPro" id="IPR021146">
    <property type="entry name" value="Phage_gp6-like_head-tail"/>
</dbReference>
<dbReference type="AlphaFoldDB" id="A0A077RGT3"/>
<accession>A0A077RGT3</accession>
<name>A0A077RGT3_STAXY</name>
<reference evidence="1" key="1">
    <citation type="journal article" date="2014" name="Antimicrob. Agents Chemother.">
        <title>The Novel Macrolide-Lincosamide-Streptogramin B Resistance Gene erm(44) Is Associated with a Prophage in Staphylococcus xylosus.</title>
        <authorList>
            <person name="Wipf J.R."/>
            <person name="Schwendener S."/>
            <person name="Perreten V."/>
        </authorList>
    </citation>
    <scope>NUCLEOTIDE SEQUENCE</scope>
    <source>
        <strain evidence="1">JW4341</strain>
    </source>
</reference>
<sequence length="95" mass="11369">MNQHELLRIKRWLNIDYDIENDTLEDMILSAKSELSLSGVPQYDHSNEAYPLYCQAINYIVSRDYETRGFVEYERESKGFNDRTLQSFILKLKVW</sequence>